<dbReference type="Gene3D" id="3.30.565.10">
    <property type="entry name" value="Histidine kinase-like ATPase, C-terminal domain"/>
    <property type="match status" value="1"/>
</dbReference>
<dbReference type="PATRIC" id="fig|573060.9.peg.2482"/>
<dbReference type="InterPro" id="IPR003661">
    <property type="entry name" value="HisK_dim/P_dom"/>
</dbReference>
<dbReference type="InterPro" id="IPR003594">
    <property type="entry name" value="HATPase_dom"/>
</dbReference>
<feature type="transmembrane region" description="Helical" evidence="7">
    <location>
        <begin position="166"/>
        <end position="186"/>
    </location>
</feature>
<dbReference type="SUPFAM" id="SSF47384">
    <property type="entry name" value="Homodimeric domain of signal transducing histidine kinase"/>
    <property type="match status" value="1"/>
</dbReference>
<dbReference type="Proteomes" id="UP000003856">
    <property type="component" value="Unassembled WGS sequence"/>
</dbReference>
<proteinExistence type="predicted"/>
<organism evidence="9 10">
    <name type="scientific">Acidovorax delafieldii 2AN</name>
    <dbReference type="NCBI Taxonomy" id="573060"/>
    <lineage>
        <taxon>Bacteria</taxon>
        <taxon>Pseudomonadati</taxon>
        <taxon>Pseudomonadota</taxon>
        <taxon>Betaproteobacteria</taxon>
        <taxon>Burkholderiales</taxon>
        <taxon>Comamonadaceae</taxon>
        <taxon>Acidovorax</taxon>
    </lineage>
</organism>
<dbReference type="AlphaFoldDB" id="C5T6R8"/>
<evidence type="ECO:0000313" key="9">
    <source>
        <dbReference type="EMBL" id="EER59831.1"/>
    </source>
</evidence>
<dbReference type="PANTHER" id="PTHR43711">
    <property type="entry name" value="TWO-COMPONENT HISTIDINE KINASE"/>
    <property type="match status" value="1"/>
</dbReference>
<feature type="domain" description="Histidine kinase" evidence="8">
    <location>
        <begin position="431"/>
        <end position="644"/>
    </location>
</feature>
<dbReference type="EC" id="2.7.13.3" evidence="2"/>
<feature type="transmembrane region" description="Helical" evidence="7">
    <location>
        <begin position="223"/>
        <end position="245"/>
    </location>
</feature>
<keyword evidence="5 9" id="KW-0418">Kinase</keyword>
<accession>C5T6R8</accession>
<keyword evidence="3" id="KW-0597">Phosphoprotein</keyword>
<dbReference type="InterPro" id="IPR050736">
    <property type="entry name" value="Sensor_HK_Regulatory"/>
</dbReference>
<comment type="caution">
    <text evidence="9">The sequence shown here is derived from an EMBL/GenBank/DDBJ whole genome shotgun (WGS) entry which is preliminary data.</text>
</comment>
<keyword evidence="7" id="KW-0812">Transmembrane</keyword>
<evidence type="ECO:0000256" key="7">
    <source>
        <dbReference type="SAM" id="Phobius"/>
    </source>
</evidence>
<dbReference type="InterPro" id="IPR036890">
    <property type="entry name" value="HATPase_C_sf"/>
</dbReference>
<dbReference type="PRINTS" id="PR00344">
    <property type="entry name" value="BCTRLSENSOR"/>
</dbReference>
<evidence type="ECO:0000256" key="4">
    <source>
        <dbReference type="ARBA" id="ARBA00022679"/>
    </source>
</evidence>
<dbReference type="Pfam" id="PF07695">
    <property type="entry name" value="7TMR-DISM_7TM"/>
    <property type="match status" value="1"/>
</dbReference>
<keyword evidence="4" id="KW-0808">Transferase</keyword>
<evidence type="ECO:0000256" key="2">
    <source>
        <dbReference type="ARBA" id="ARBA00012438"/>
    </source>
</evidence>
<dbReference type="GO" id="GO:0000155">
    <property type="term" value="F:phosphorelay sensor kinase activity"/>
    <property type="evidence" value="ECO:0007669"/>
    <property type="project" value="InterPro"/>
</dbReference>
<keyword evidence="10" id="KW-1185">Reference proteome</keyword>
<dbReference type="InterPro" id="IPR004358">
    <property type="entry name" value="Sig_transdc_His_kin-like_C"/>
</dbReference>
<gene>
    <name evidence="9" type="ORF">AcdelDRAFT_2598</name>
</gene>
<evidence type="ECO:0000256" key="6">
    <source>
        <dbReference type="ARBA" id="ARBA00023012"/>
    </source>
</evidence>
<keyword evidence="7" id="KW-0472">Membrane</keyword>
<dbReference type="Pfam" id="PF00512">
    <property type="entry name" value="HisKA"/>
    <property type="match status" value="1"/>
</dbReference>
<dbReference type="Pfam" id="PF07696">
    <property type="entry name" value="7TMR-DISMED2"/>
    <property type="match status" value="1"/>
</dbReference>
<dbReference type="InterPro" id="IPR011623">
    <property type="entry name" value="7TMR_DISM_rcpt_extracell_dom1"/>
</dbReference>
<dbReference type="CDD" id="cd00082">
    <property type="entry name" value="HisKA"/>
    <property type="match status" value="1"/>
</dbReference>
<reference evidence="9 10" key="1">
    <citation type="submission" date="2009-05" db="EMBL/GenBank/DDBJ databases">
        <title>The draft genome of Acidovorax delafieldii 2AN.</title>
        <authorList>
            <consortium name="US DOE Joint Genome Institute (JGI-PGF)"/>
            <person name="Lucas S."/>
            <person name="Copeland A."/>
            <person name="Lapidus A."/>
            <person name="Glavina del Rio T."/>
            <person name="Tice H."/>
            <person name="Bruce D."/>
            <person name="Goodwin L."/>
            <person name="Pitluck S."/>
            <person name="Larimer F."/>
            <person name="Land M.L."/>
            <person name="Hauser L."/>
            <person name="Shelobolina E.S."/>
            <person name="Picardal F."/>
            <person name="Roden E."/>
            <person name="Emerson D."/>
        </authorList>
    </citation>
    <scope>NUCLEOTIDE SEQUENCE [LARGE SCALE GENOMIC DNA]</scope>
    <source>
        <strain evidence="9 10">2AN</strain>
    </source>
</reference>
<dbReference type="InterPro" id="IPR036097">
    <property type="entry name" value="HisK_dim/P_sf"/>
</dbReference>
<dbReference type="Gene3D" id="1.10.287.130">
    <property type="match status" value="1"/>
</dbReference>
<dbReference type="CDD" id="cd00075">
    <property type="entry name" value="HATPase"/>
    <property type="match status" value="1"/>
</dbReference>
<feature type="transmembrane region" description="Helical" evidence="7">
    <location>
        <begin position="282"/>
        <end position="305"/>
    </location>
</feature>
<keyword evidence="6" id="KW-0902">Two-component regulatory system</keyword>
<feature type="transmembrane region" description="Helical" evidence="7">
    <location>
        <begin position="348"/>
        <end position="370"/>
    </location>
</feature>
<dbReference type="InterPro" id="IPR011622">
    <property type="entry name" value="7TMR_DISM_rcpt_extracell_dom2"/>
</dbReference>
<name>C5T6R8_ACIDE</name>
<dbReference type="Pfam" id="PF02518">
    <property type="entry name" value="HATPase_c"/>
    <property type="match status" value="1"/>
</dbReference>
<evidence type="ECO:0000256" key="3">
    <source>
        <dbReference type="ARBA" id="ARBA00022553"/>
    </source>
</evidence>
<feature type="transmembrane region" description="Helical" evidence="7">
    <location>
        <begin position="257"/>
        <end position="276"/>
    </location>
</feature>
<dbReference type="InterPro" id="IPR005467">
    <property type="entry name" value="His_kinase_dom"/>
</dbReference>
<dbReference type="PROSITE" id="PS50109">
    <property type="entry name" value="HIS_KIN"/>
    <property type="match status" value="1"/>
</dbReference>
<protein>
    <recommendedName>
        <fullName evidence="2">histidine kinase</fullName>
        <ecNumber evidence="2">2.7.13.3</ecNumber>
    </recommendedName>
</protein>
<evidence type="ECO:0000259" key="8">
    <source>
        <dbReference type="PROSITE" id="PS50109"/>
    </source>
</evidence>
<dbReference type="SUPFAM" id="SSF55874">
    <property type="entry name" value="ATPase domain of HSP90 chaperone/DNA topoisomerase II/histidine kinase"/>
    <property type="match status" value="1"/>
</dbReference>
<dbReference type="SMART" id="SM00387">
    <property type="entry name" value="HATPase_c"/>
    <property type="match status" value="1"/>
</dbReference>
<dbReference type="PANTHER" id="PTHR43711:SF26">
    <property type="entry name" value="SENSOR HISTIDINE KINASE RCSC"/>
    <property type="match status" value="1"/>
</dbReference>
<evidence type="ECO:0000256" key="1">
    <source>
        <dbReference type="ARBA" id="ARBA00000085"/>
    </source>
</evidence>
<dbReference type="SMART" id="SM00388">
    <property type="entry name" value="HisKA"/>
    <property type="match status" value="1"/>
</dbReference>
<evidence type="ECO:0000313" key="10">
    <source>
        <dbReference type="Proteomes" id="UP000003856"/>
    </source>
</evidence>
<keyword evidence="7" id="KW-1133">Transmembrane helix</keyword>
<feature type="transmembrane region" description="Helical" evidence="7">
    <location>
        <begin position="317"/>
        <end position="336"/>
    </location>
</feature>
<comment type="catalytic activity">
    <reaction evidence="1">
        <text>ATP + protein L-histidine = ADP + protein N-phospho-L-histidine.</text>
        <dbReference type="EC" id="2.7.13.3"/>
    </reaction>
</comment>
<sequence>MDAISASSFRLGLDIPMERIDDRENRLGPDDVGNAERAPANTITATLNQSLNAGYLQHVVWLRFQTPSPQGHTDDEHLWLLAQPTYLDHVTLYQQSEKTGQWLPQFSGDLVPFTQKPNVRQHLFKLSAGKLALVRIQTTSATQFQGKVLSRQALEHELAATERNQGLYFGTLFALLAGIAAAAVIFHAAALRALAVLGLVSALHLVSVRGYTHLWAPPQWTEWASYAVGVGAFVIAAAVAWQIKVQLTDRTRYRKTGRFLSALTLLNLLCIASVPLNFYGSIAWVNLISLLVCDVIATALCLIALRQGRRTAQHAVLLLAYGLHALGGGPIALIMVGQSRWDIDATTLWQTELLLFIVLLAMAIFVGMVVRYRQAIAAKDLAIKRLAESEQRLEDRIAVRTAELSLAQVALGESLESERTLRHEQRQFFYMISHEFRTPLAVIDSAAAEQQEFPSLELASQMERAAQIRRGCRRLTSLVDSCLINERMDAAGFTLHPSPVVVNDLMEHAAQLVRWSPKHHLRLFTQAAPHEWICDGMLVSIALSNLVDNAVKYAKAGEIFVAAKKNEAGLLEFSVADEGSGMSLNVMNKIFTQFERGDRTDQTRGFGLGLWVARRVALLHGGEIDVESRLGHGTCFTLTIAAQRLAR</sequence>
<dbReference type="Gene3D" id="2.60.40.2380">
    <property type="match status" value="1"/>
</dbReference>
<evidence type="ECO:0000256" key="5">
    <source>
        <dbReference type="ARBA" id="ARBA00022777"/>
    </source>
</evidence>
<dbReference type="EMBL" id="ACQT01000093">
    <property type="protein sequence ID" value="EER59831.1"/>
    <property type="molecule type" value="Genomic_DNA"/>
</dbReference>